<dbReference type="EMBL" id="BGZK01001031">
    <property type="protein sequence ID" value="GBP69127.1"/>
    <property type="molecule type" value="Genomic_DNA"/>
</dbReference>
<gene>
    <name evidence="1" type="ORF">EVAR_47402_1</name>
</gene>
<reference evidence="1 2" key="1">
    <citation type="journal article" date="2019" name="Commun. Biol.">
        <title>The bagworm genome reveals a unique fibroin gene that provides high tensile strength.</title>
        <authorList>
            <person name="Kono N."/>
            <person name="Nakamura H."/>
            <person name="Ohtoshi R."/>
            <person name="Tomita M."/>
            <person name="Numata K."/>
            <person name="Arakawa K."/>
        </authorList>
    </citation>
    <scope>NUCLEOTIDE SEQUENCE [LARGE SCALE GENOMIC DNA]</scope>
</reference>
<dbReference type="AlphaFoldDB" id="A0A4C1Y3L4"/>
<sequence length="226" mass="24999">MMNDQLTPRKITRLLNLAEGILPNYQKNMPVRGLVYQFHENVSKPCETTCVNTASSNENCESSSGILDLECCEGLSSYVDNLSLGKSTFNPGEMTGRSTVAEGSTSKLTAANNVNTLTNDLNANRHSLGATSSIEQLEQRMRQQSADITHLMRHSVCSSQFTQVDLTAEEKLFVAKEGIIPVMPSELNMNLTRNLDVTKLVMWRDDKLTKTDSRKVSCIGVKAYKS</sequence>
<evidence type="ECO:0000313" key="1">
    <source>
        <dbReference type="EMBL" id="GBP69127.1"/>
    </source>
</evidence>
<name>A0A4C1Y3L4_EUMVA</name>
<protein>
    <submittedName>
        <fullName evidence="1">Uncharacterized protein</fullName>
    </submittedName>
</protein>
<dbReference type="OrthoDB" id="7473180at2759"/>
<accession>A0A4C1Y3L4</accession>
<dbReference type="Proteomes" id="UP000299102">
    <property type="component" value="Unassembled WGS sequence"/>
</dbReference>
<proteinExistence type="predicted"/>
<organism evidence="1 2">
    <name type="scientific">Eumeta variegata</name>
    <name type="common">Bagworm moth</name>
    <name type="synonym">Eumeta japonica</name>
    <dbReference type="NCBI Taxonomy" id="151549"/>
    <lineage>
        <taxon>Eukaryota</taxon>
        <taxon>Metazoa</taxon>
        <taxon>Ecdysozoa</taxon>
        <taxon>Arthropoda</taxon>
        <taxon>Hexapoda</taxon>
        <taxon>Insecta</taxon>
        <taxon>Pterygota</taxon>
        <taxon>Neoptera</taxon>
        <taxon>Endopterygota</taxon>
        <taxon>Lepidoptera</taxon>
        <taxon>Glossata</taxon>
        <taxon>Ditrysia</taxon>
        <taxon>Tineoidea</taxon>
        <taxon>Psychidae</taxon>
        <taxon>Oiketicinae</taxon>
        <taxon>Eumeta</taxon>
    </lineage>
</organism>
<comment type="caution">
    <text evidence="1">The sequence shown here is derived from an EMBL/GenBank/DDBJ whole genome shotgun (WGS) entry which is preliminary data.</text>
</comment>
<keyword evidence="2" id="KW-1185">Reference proteome</keyword>
<evidence type="ECO:0000313" key="2">
    <source>
        <dbReference type="Proteomes" id="UP000299102"/>
    </source>
</evidence>